<dbReference type="InterPro" id="IPR001680">
    <property type="entry name" value="WD40_rpt"/>
</dbReference>
<proteinExistence type="predicted"/>
<dbReference type="PANTHER" id="PTHR44163:SF1">
    <property type="entry name" value="U3 SMALL NUCLEOLAR RNA-ASSOCIATED PROTEIN 4 HOMOLOG"/>
    <property type="match status" value="1"/>
</dbReference>
<dbReference type="HOGENOM" id="CLU_002392_2_1_1"/>
<dbReference type="OrthoDB" id="8883818at2759"/>
<keyword evidence="1" id="KW-0853">WD repeat</keyword>
<dbReference type="InterPro" id="IPR015943">
    <property type="entry name" value="WD40/YVTN_repeat-like_dom_sf"/>
</dbReference>
<dbReference type="PANTHER" id="PTHR44163">
    <property type="entry name" value="U3 SMALL NUCLEOLAR RNA-ASSOCIATED PROTEIN 4 HOMOLOG"/>
    <property type="match status" value="1"/>
</dbReference>
<dbReference type="GO" id="GO:0003723">
    <property type="term" value="F:RNA binding"/>
    <property type="evidence" value="ECO:0007669"/>
    <property type="project" value="TreeGrafter"/>
</dbReference>
<dbReference type="PROSITE" id="PS50082">
    <property type="entry name" value="WD_REPEATS_2"/>
    <property type="match status" value="1"/>
</dbReference>
<dbReference type="GO" id="GO:0034455">
    <property type="term" value="C:t-UTP complex"/>
    <property type="evidence" value="ECO:0007669"/>
    <property type="project" value="TreeGrafter"/>
</dbReference>
<dbReference type="SMART" id="SM00320">
    <property type="entry name" value="WD40"/>
    <property type="match status" value="8"/>
</dbReference>
<evidence type="ECO:0000313" key="2">
    <source>
        <dbReference type="EMBL" id="EGV64032.1"/>
    </source>
</evidence>
<organism evidence="3">
    <name type="scientific">Candida tenuis (strain ATCC 10573 / BCRC 21748 / CBS 615 / JCM 9827 / NBRC 10315 / NRRL Y-1498 / VKM Y-70)</name>
    <name type="common">Yeast</name>
    <name type="synonym">Yamadazyma tenuis</name>
    <dbReference type="NCBI Taxonomy" id="590646"/>
    <lineage>
        <taxon>Eukaryota</taxon>
        <taxon>Fungi</taxon>
        <taxon>Dikarya</taxon>
        <taxon>Ascomycota</taxon>
        <taxon>Saccharomycotina</taxon>
        <taxon>Pichiomycetes</taxon>
        <taxon>Debaryomycetaceae</taxon>
        <taxon>Yamadazyma</taxon>
    </lineage>
</organism>
<dbReference type="Proteomes" id="UP000000707">
    <property type="component" value="Unassembled WGS sequence"/>
</dbReference>
<dbReference type="InterPro" id="IPR046351">
    <property type="entry name" value="UTP4"/>
</dbReference>
<reference evidence="2 3" key="1">
    <citation type="journal article" date="2011" name="Proc. Natl. Acad. Sci. U.S.A.">
        <title>Comparative genomics of xylose-fermenting fungi for enhanced biofuel production.</title>
        <authorList>
            <person name="Wohlbach D.J."/>
            <person name="Kuo A."/>
            <person name="Sato T.K."/>
            <person name="Potts K.M."/>
            <person name="Salamov A.A."/>
            <person name="LaButti K.M."/>
            <person name="Sun H."/>
            <person name="Clum A."/>
            <person name="Pangilinan J.L."/>
            <person name="Lindquist E.A."/>
            <person name="Lucas S."/>
            <person name="Lapidus A."/>
            <person name="Jin M."/>
            <person name="Gunawan C."/>
            <person name="Balan V."/>
            <person name="Dale B.E."/>
            <person name="Jeffries T.W."/>
            <person name="Zinkel R."/>
            <person name="Barry K.W."/>
            <person name="Grigoriev I.V."/>
            <person name="Gasch A.P."/>
        </authorList>
    </citation>
    <scope>NUCLEOTIDE SEQUENCE [LARGE SCALE GENOMIC DNA]</scope>
    <source>
        <strain evidence="3">ATCC 10573 / BCRC 21748 / CBS 615 / JCM 9827 / NBRC 10315 / NRRL Y-1498 / VKM Y-70</strain>
    </source>
</reference>
<keyword evidence="3" id="KW-1185">Reference proteome</keyword>
<dbReference type="EMBL" id="GL996521">
    <property type="protein sequence ID" value="EGV64032.1"/>
    <property type="molecule type" value="Genomic_DNA"/>
</dbReference>
<dbReference type="SUPFAM" id="SSF50978">
    <property type="entry name" value="WD40 repeat-like"/>
    <property type="match status" value="2"/>
</dbReference>
<evidence type="ECO:0000256" key="1">
    <source>
        <dbReference type="PROSITE-ProRule" id="PRU00221"/>
    </source>
</evidence>
<dbReference type="AlphaFoldDB" id="G3B513"/>
<dbReference type="eggNOG" id="KOG2048">
    <property type="taxonomic scope" value="Eukaryota"/>
</dbReference>
<accession>G3B513</accession>
<dbReference type="InterPro" id="IPR036322">
    <property type="entry name" value="WD40_repeat_dom_sf"/>
</dbReference>
<dbReference type="Pfam" id="PF00400">
    <property type="entry name" value="WD40"/>
    <property type="match status" value="2"/>
</dbReference>
<name>G3B513_CANTC</name>
<protein>
    <submittedName>
        <fullName evidence="2">WD40 repeat-like protein</fullName>
    </submittedName>
</protein>
<dbReference type="GO" id="GO:0030686">
    <property type="term" value="C:90S preribosome"/>
    <property type="evidence" value="ECO:0007669"/>
    <property type="project" value="InterPro"/>
</dbReference>
<dbReference type="STRING" id="590646.G3B513"/>
<evidence type="ECO:0000313" key="3">
    <source>
        <dbReference type="Proteomes" id="UP000000707"/>
    </source>
</evidence>
<gene>
    <name evidence="2" type="ORF">CANTEDRAFT_130384</name>
</gene>
<dbReference type="Gene3D" id="2.130.10.10">
    <property type="entry name" value="YVTN repeat-like/Quinoprotein amine dehydrogenase"/>
    <property type="match status" value="2"/>
</dbReference>
<sequence>MQTTQMNIHRCRFVDYTPHTITTVAFSHPSAPYSVAVGDLRLAVGRSNGDIEIWNPKFNWTHEITLYGSRGRSIEGLCWAVNEEDGYTSPRLFSIGGSTYVTEWDLQTGLPKINYDCNVGVLWSMAVNKAGNRLAVGSDDGSVCIVDISGGPGSLEHEMICQRQDSRVLSIKWFDNELIVGGCADARIRCWSAVKETKGRLIGTMRVDKSKTESTLVWSVNVLSKRKQIVSGDSTGSVKVWDLNTFTLLQSFNNHDADVLCIANDFNEEKIFTAGVDRKIHQFNLINPNASNKSKNFKWVHSYNRLLHSNDVRSVAVFESKGYNFLVSGGVEKSIVIQSINQFHDGKYRKLALTQQHKNTLFNQQEKLVVMWQDQTVKIWRVVGTEDASDDEVQYKLVSKLSLADDANITSVSLNSDGNVLVVGTMESVKVFELAPNSDGKRLKVIKFRDETFDSVVRNNLLILTSNEELYKFDINVDEKKITLENEIEFTDSYDVKSDITYVSNIKNLVINKAEDTLAISRFSGVIEVVSLETFNLHKLVTLSTLPHLIEFSEQNTLVVLTEENKILEFYVKQNAKMDSLLTPWSKRNSEFLPRKFLTLEEKPERLFFDKTGKLWIYGKNWLCYFNLSINIPINKTYKNTVASKKRTRDGLTIDEDQEDEGDDEESSISIMELSLRQAQINKFREQDKDADDNDNDTENEKPFWISFKYRPILLVDSFNGENFIMVERNPHLTGSSPAFNLPKIKV</sequence>
<dbReference type="GO" id="GO:0032040">
    <property type="term" value="C:small-subunit processome"/>
    <property type="evidence" value="ECO:0007669"/>
    <property type="project" value="TreeGrafter"/>
</dbReference>
<dbReference type="GO" id="GO:0000462">
    <property type="term" value="P:maturation of SSU-rRNA from tricistronic rRNA transcript (SSU-rRNA, 5.8S rRNA, LSU-rRNA)"/>
    <property type="evidence" value="ECO:0007669"/>
    <property type="project" value="InterPro"/>
</dbReference>
<feature type="repeat" description="WD" evidence="1">
    <location>
        <begin position="210"/>
        <end position="251"/>
    </location>
</feature>